<feature type="compositionally biased region" description="Basic and acidic residues" evidence="1">
    <location>
        <begin position="34"/>
        <end position="48"/>
    </location>
</feature>
<evidence type="ECO:0000256" key="1">
    <source>
        <dbReference type="SAM" id="MobiDB-lite"/>
    </source>
</evidence>
<proteinExistence type="predicted"/>
<feature type="region of interest" description="Disordered" evidence="1">
    <location>
        <begin position="28"/>
        <end position="102"/>
    </location>
</feature>
<feature type="compositionally biased region" description="Basic and acidic residues" evidence="1">
    <location>
        <begin position="63"/>
        <end position="102"/>
    </location>
</feature>
<reference evidence="3" key="1">
    <citation type="submission" date="2016-10" db="EMBL/GenBank/DDBJ databases">
        <authorList>
            <person name="Varghese N."/>
            <person name="Submissions S."/>
        </authorList>
    </citation>
    <scope>NUCLEOTIDE SEQUENCE [LARGE SCALE GENOMIC DNA]</scope>
    <source>
        <strain evidence="3">DSM 22427</strain>
    </source>
</reference>
<dbReference type="AlphaFoldDB" id="A0A1I6PZ55"/>
<dbReference type="RefSeq" id="WP_092902035.1">
    <property type="nucleotide sequence ID" value="NZ_FOZS01000001.1"/>
</dbReference>
<dbReference type="EMBL" id="FOZS01000001">
    <property type="protein sequence ID" value="SFS45388.1"/>
    <property type="molecule type" value="Genomic_DNA"/>
</dbReference>
<gene>
    <name evidence="2" type="ORF">SAMN04488556_0876</name>
</gene>
<evidence type="ECO:0000313" key="3">
    <source>
        <dbReference type="Proteomes" id="UP000199199"/>
    </source>
</evidence>
<dbReference type="Proteomes" id="UP000199199">
    <property type="component" value="Unassembled WGS sequence"/>
</dbReference>
<sequence>MLGVLVFGAFVLVGVAIAIALWVGIDSETSDPTVVDRSEAERRAREQGGQRYGQASSNQTGSRPDDGGKRDEHDAESGWDRAEDDDPWGRPADDSDGDDRWR</sequence>
<dbReference type="OrthoDB" id="204054at2157"/>
<keyword evidence="3" id="KW-1185">Reference proteome</keyword>
<organism evidence="2 3">
    <name type="scientific">Halostagnicola kamekurae</name>
    <dbReference type="NCBI Taxonomy" id="619731"/>
    <lineage>
        <taxon>Archaea</taxon>
        <taxon>Methanobacteriati</taxon>
        <taxon>Methanobacteriota</taxon>
        <taxon>Stenosarchaea group</taxon>
        <taxon>Halobacteria</taxon>
        <taxon>Halobacteriales</taxon>
        <taxon>Natrialbaceae</taxon>
        <taxon>Halostagnicola</taxon>
    </lineage>
</organism>
<dbReference type="Pfam" id="PF26467">
    <property type="entry name" value="DUF8143"/>
    <property type="match status" value="1"/>
</dbReference>
<feature type="compositionally biased region" description="Polar residues" evidence="1">
    <location>
        <begin position="53"/>
        <end position="62"/>
    </location>
</feature>
<name>A0A1I6PZ55_9EURY</name>
<dbReference type="InterPro" id="IPR058456">
    <property type="entry name" value="DUF8143"/>
</dbReference>
<protein>
    <submittedName>
        <fullName evidence="2">Uncharacterized protein</fullName>
    </submittedName>
</protein>
<evidence type="ECO:0000313" key="2">
    <source>
        <dbReference type="EMBL" id="SFS45388.1"/>
    </source>
</evidence>
<accession>A0A1I6PZ55</accession>